<evidence type="ECO:0000313" key="1">
    <source>
        <dbReference type="EMBL" id="PRY20998.1"/>
    </source>
</evidence>
<proteinExistence type="predicted"/>
<dbReference type="AlphaFoldDB" id="A0A2T0RIL8"/>
<dbReference type="EMBL" id="PVTE01000054">
    <property type="protein sequence ID" value="PRY20998.1"/>
    <property type="molecule type" value="Genomic_DNA"/>
</dbReference>
<name>A0A2T0RIL8_9BACT</name>
<protein>
    <submittedName>
        <fullName evidence="1">Uncharacterized protein</fullName>
    </submittedName>
</protein>
<comment type="caution">
    <text evidence="1">The sequence shown here is derived from an EMBL/GenBank/DDBJ whole genome shotgun (WGS) entry which is preliminary data.</text>
</comment>
<keyword evidence="2" id="KW-1185">Reference proteome</keyword>
<evidence type="ECO:0000313" key="2">
    <source>
        <dbReference type="Proteomes" id="UP000238375"/>
    </source>
</evidence>
<dbReference type="Proteomes" id="UP000238375">
    <property type="component" value="Unassembled WGS sequence"/>
</dbReference>
<sequence>MHTLTESERYYNDWHFTNYPSGTAYSQLTTQQQHGMRQSASYLIWRASQAAWPFQRAFWQRKNK</sequence>
<accession>A0A2T0RIL8</accession>
<organism evidence="1 2">
    <name type="scientific">Spirosoma oryzae</name>
    <dbReference type="NCBI Taxonomy" id="1469603"/>
    <lineage>
        <taxon>Bacteria</taxon>
        <taxon>Pseudomonadati</taxon>
        <taxon>Bacteroidota</taxon>
        <taxon>Cytophagia</taxon>
        <taxon>Cytophagales</taxon>
        <taxon>Cytophagaceae</taxon>
        <taxon>Spirosoma</taxon>
    </lineage>
</organism>
<reference evidence="1 2" key="1">
    <citation type="submission" date="2018-03" db="EMBL/GenBank/DDBJ databases">
        <title>Genomic Encyclopedia of Archaeal and Bacterial Type Strains, Phase II (KMG-II): from individual species to whole genera.</title>
        <authorList>
            <person name="Goeker M."/>
        </authorList>
    </citation>
    <scope>NUCLEOTIDE SEQUENCE [LARGE SCALE GENOMIC DNA]</scope>
    <source>
        <strain evidence="1 2">DSM 28354</strain>
    </source>
</reference>
<gene>
    <name evidence="1" type="ORF">CLV58_15410</name>
</gene>